<sequence length="643" mass="69272">MNKSNANAKRNGYIGLGAMILLAGATVFGTDPLYKAIDNSVRPEIYIPGTYTGTARGYGGIVTADVTVSGKTIDSIVVNGEKETLLNMVLPGLTDSILGKQSTEVDAVSGATLSSNAIKEAVDQALAKARGEKPEDVPETTKEASETSASLKDGTYTYESPEFDENGFKDQVSMTVKGNAITALTWDCIKEDGTKKSQLSMDGKYVMTEKGPKWHEQAEAVVGYVLEHQSLDGLVNEKGYTDSVSSVSINLMGFVNGVKDCLTQAAGEGESQTSALKEGTYTYESPKFDENGFKDQVSMTVKGNAITALTWDCIKEDGTKKSQLSMDGKYVMTEKGPKWHEQAEAVVGYVLEHQSLDGLVNEKGYTDSVSSVSINLMGFVNGVKDCLTQAAGEGESQTSALKEGTYTYESPKFDENGFKDQVSMTVKGNAITALTWDCIKEDGTKKSQLSMDGKYVMTEKGPKWHEQAEAVVGYVLEHQSLEGLVNDKGYTDSVSSVSINLMGFVNGVKDCLTQAAGESESQTSALKEGTYTYESPKFDENGFKDQVSMTVKGNAITALTWDCIKEDGSKKSQLSMDGKYVMTEKGPKWHEQAEAVVGYVLEHQSLDGLVNEKGYTDSVSSVSINLMGFVNGVKDCLTQASNQ</sequence>
<evidence type="ECO:0000313" key="3">
    <source>
        <dbReference type="EMBL" id="PPK80213.1"/>
    </source>
</evidence>
<evidence type="ECO:0000259" key="2">
    <source>
        <dbReference type="SMART" id="SM00900"/>
    </source>
</evidence>
<gene>
    <name evidence="3" type="ORF">BXY41_107141</name>
</gene>
<dbReference type="GO" id="GO:0010181">
    <property type="term" value="F:FMN binding"/>
    <property type="evidence" value="ECO:0007669"/>
    <property type="project" value="InterPro"/>
</dbReference>
<dbReference type="InterPro" id="IPR007329">
    <property type="entry name" value="FMN-bd"/>
</dbReference>
<dbReference type="Pfam" id="PF04205">
    <property type="entry name" value="FMN_bind"/>
    <property type="match status" value="1"/>
</dbReference>
<dbReference type="OrthoDB" id="9156445at2"/>
<dbReference type="GO" id="GO:0016020">
    <property type="term" value="C:membrane"/>
    <property type="evidence" value="ECO:0007669"/>
    <property type="project" value="InterPro"/>
</dbReference>
<dbReference type="Gene3D" id="3.90.1010.20">
    <property type="match status" value="5"/>
</dbReference>
<feature type="region of interest" description="Disordered" evidence="1">
    <location>
        <begin position="129"/>
        <end position="163"/>
    </location>
</feature>
<dbReference type="SMART" id="SM00900">
    <property type="entry name" value="FMN_bind"/>
    <property type="match status" value="1"/>
</dbReference>
<comment type="caution">
    <text evidence="3">The sequence shown here is derived from an EMBL/GenBank/DDBJ whole genome shotgun (WGS) entry which is preliminary data.</text>
</comment>
<dbReference type="EMBL" id="PTJA01000007">
    <property type="protein sequence ID" value="PPK80213.1"/>
    <property type="molecule type" value="Genomic_DNA"/>
</dbReference>
<evidence type="ECO:0000313" key="4">
    <source>
        <dbReference type="Proteomes" id="UP000237749"/>
    </source>
</evidence>
<reference evidence="3 4" key="1">
    <citation type="submission" date="2018-02" db="EMBL/GenBank/DDBJ databases">
        <title>Genomic Encyclopedia of Archaeal and Bacterial Type Strains, Phase II (KMG-II): from individual species to whole genera.</title>
        <authorList>
            <person name="Goeker M."/>
        </authorList>
    </citation>
    <scope>NUCLEOTIDE SEQUENCE [LARGE SCALE GENOMIC DNA]</scope>
    <source>
        <strain evidence="3 4">DSM 3808</strain>
    </source>
</reference>
<dbReference type="Proteomes" id="UP000237749">
    <property type="component" value="Unassembled WGS sequence"/>
</dbReference>
<keyword evidence="4" id="KW-1185">Reference proteome</keyword>
<name>A0A2S6HRG9_9FIRM</name>
<dbReference type="AlphaFoldDB" id="A0A2S6HRG9"/>
<evidence type="ECO:0000256" key="1">
    <source>
        <dbReference type="SAM" id="MobiDB-lite"/>
    </source>
</evidence>
<organism evidence="3 4">
    <name type="scientific">Lacrimispora xylanisolvens</name>
    <dbReference type="NCBI Taxonomy" id="384636"/>
    <lineage>
        <taxon>Bacteria</taxon>
        <taxon>Bacillati</taxon>
        <taxon>Bacillota</taxon>
        <taxon>Clostridia</taxon>
        <taxon>Lachnospirales</taxon>
        <taxon>Lachnospiraceae</taxon>
        <taxon>Lacrimispora</taxon>
    </lineage>
</organism>
<proteinExistence type="predicted"/>
<feature type="compositionally biased region" description="Basic and acidic residues" evidence="1">
    <location>
        <begin position="129"/>
        <end position="145"/>
    </location>
</feature>
<dbReference type="RefSeq" id="WP_104437541.1">
    <property type="nucleotide sequence ID" value="NZ_PTJA01000007.1"/>
</dbReference>
<protein>
    <submittedName>
        <fullName evidence="3">FMN-binding protein</fullName>
    </submittedName>
</protein>
<accession>A0A2S6HRG9</accession>
<feature type="domain" description="FMN-binding" evidence="2">
    <location>
        <begin position="57"/>
        <end position="129"/>
    </location>
</feature>